<dbReference type="InterPro" id="IPR057167">
    <property type="entry name" value="DUF7845"/>
</dbReference>
<feature type="domain" description="DUF7845" evidence="2">
    <location>
        <begin position="19"/>
        <end position="362"/>
    </location>
</feature>
<dbReference type="InterPro" id="IPR036388">
    <property type="entry name" value="WH-like_DNA-bd_sf"/>
</dbReference>
<dbReference type="Pfam" id="PF25227">
    <property type="entry name" value="DUF7845"/>
    <property type="match status" value="1"/>
</dbReference>
<gene>
    <name evidence="3" type="ORF">HUG10_11685</name>
</gene>
<accession>A0A7D5GY08</accession>
<feature type="region of interest" description="Disordered" evidence="1">
    <location>
        <begin position="497"/>
        <end position="541"/>
    </location>
</feature>
<evidence type="ECO:0000313" key="3">
    <source>
        <dbReference type="EMBL" id="QLG28169.1"/>
    </source>
</evidence>
<evidence type="ECO:0000259" key="2">
    <source>
        <dbReference type="Pfam" id="PF25227"/>
    </source>
</evidence>
<dbReference type="Proteomes" id="UP000509750">
    <property type="component" value="Chromosome"/>
</dbReference>
<dbReference type="RefSeq" id="WP_179169744.1">
    <property type="nucleotide sequence ID" value="NZ_CP058529.1"/>
</dbReference>
<reference evidence="3 4" key="1">
    <citation type="submission" date="2020-07" db="EMBL/GenBank/DDBJ databases">
        <title>Gai3-2, isolated from salt lake.</title>
        <authorList>
            <person name="Cui H."/>
            <person name="Shi X."/>
        </authorList>
    </citation>
    <scope>NUCLEOTIDE SEQUENCE [LARGE SCALE GENOMIC DNA]</scope>
    <source>
        <strain evidence="3 4">Gai3-2</strain>
    </source>
</reference>
<dbReference type="GeneID" id="56029504"/>
<dbReference type="AlphaFoldDB" id="A0A7D5GY08"/>
<dbReference type="InterPro" id="IPR011991">
    <property type="entry name" value="ArsR-like_HTH"/>
</dbReference>
<dbReference type="Gene3D" id="1.10.10.10">
    <property type="entry name" value="Winged helix-like DNA-binding domain superfamily/Winged helix DNA-binding domain"/>
    <property type="match status" value="1"/>
</dbReference>
<name>A0A7D5GY08_9EURY</name>
<feature type="compositionally biased region" description="Basic and acidic residues" evidence="1">
    <location>
        <begin position="497"/>
        <end position="529"/>
    </location>
</feature>
<dbReference type="KEGG" id="halg:HUG10_11685"/>
<dbReference type="CDD" id="cd00090">
    <property type="entry name" value="HTH_ARSR"/>
    <property type="match status" value="1"/>
</dbReference>
<dbReference type="SUPFAM" id="SSF46785">
    <property type="entry name" value="Winged helix' DNA-binding domain"/>
    <property type="match status" value="1"/>
</dbReference>
<protein>
    <submittedName>
        <fullName evidence="3">Winged helix-turn-helix transcriptional regulator</fullName>
    </submittedName>
</protein>
<evidence type="ECO:0000313" key="4">
    <source>
        <dbReference type="Proteomes" id="UP000509750"/>
    </source>
</evidence>
<dbReference type="Pfam" id="PF13412">
    <property type="entry name" value="HTH_24"/>
    <property type="match status" value="1"/>
</dbReference>
<dbReference type="EMBL" id="CP058529">
    <property type="protein sequence ID" value="QLG28169.1"/>
    <property type="molecule type" value="Genomic_DNA"/>
</dbReference>
<sequence length="579" mass="65738">MDGEESISTGDVDDVKTYVTGAPHGVNVHFQLNDNNQFYDECLEAWREMHSETGRKGHSHYPFALSRLNASWTTNDDYQTVGMFSTVMHYGRTNDDGSWTQYNSYHHNLYDDPSAGSQGIAKNAAKRKVIVHKRSPELTYEDGNAYSWPAGWHSDQTYEGTAITVQASYVDDLTDVVVDALELLAAAYGKERVKEFASRVIDETVRFDSVEVHHRFDRMMTDAAVETLRDSARLVATGNADGKEKGEIEKGHYKLWGFSSTNLEEIGFDDTIEYEYDLRGETYTDEVKCHKHYLKVYQHQLAEQLGPNHALGNPKLEAKLYKAHPAPAWDAVIEHLNTVLNAHMDWAGIQQDDLIADDWYDPKGNGPLGGNAIETTIPTTYKTRLKEYFKSDGLQKTVIGMLFNRRTMSAHDLMHLIVRESYNGRVSYDRLADRTGLSKSTIGKHVKSFEEENLVNKESHGRAGMFVHISEFAKKHLSGLLNKMRDHGTFVDELRERRKDRETDDSKSDHNNTAREHADEDDERRKDDPSTPELTTVDTHSVESTWVPLSDTGFSLQDVAWYLTDGVFGENDVALKRHS</sequence>
<organism evidence="3 4">
    <name type="scientific">Halorarum halophilum</name>
    <dbReference type="NCBI Taxonomy" id="2743090"/>
    <lineage>
        <taxon>Archaea</taxon>
        <taxon>Methanobacteriati</taxon>
        <taxon>Methanobacteriota</taxon>
        <taxon>Stenosarchaea group</taxon>
        <taxon>Halobacteria</taxon>
        <taxon>Halobacteriales</taxon>
        <taxon>Haloferacaceae</taxon>
        <taxon>Halorarum</taxon>
    </lineage>
</organism>
<keyword evidence="4" id="KW-1185">Reference proteome</keyword>
<proteinExistence type="predicted"/>
<evidence type="ECO:0000256" key="1">
    <source>
        <dbReference type="SAM" id="MobiDB-lite"/>
    </source>
</evidence>
<dbReference type="OrthoDB" id="240669at2157"/>
<feature type="compositionally biased region" description="Polar residues" evidence="1">
    <location>
        <begin position="532"/>
        <end position="541"/>
    </location>
</feature>
<dbReference type="InterPro" id="IPR036390">
    <property type="entry name" value="WH_DNA-bd_sf"/>
</dbReference>